<name>A0AAV8WZD3_9CUCU</name>
<protein>
    <submittedName>
        <fullName evidence="2">Uncharacterized protein</fullName>
    </submittedName>
</protein>
<organism evidence="2 3">
    <name type="scientific">Rhamnusium bicolor</name>
    <dbReference type="NCBI Taxonomy" id="1586634"/>
    <lineage>
        <taxon>Eukaryota</taxon>
        <taxon>Metazoa</taxon>
        <taxon>Ecdysozoa</taxon>
        <taxon>Arthropoda</taxon>
        <taxon>Hexapoda</taxon>
        <taxon>Insecta</taxon>
        <taxon>Pterygota</taxon>
        <taxon>Neoptera</taxon>
        <taxon>Endopterygota</taxon>
        <taxon>Coleoptera</taxon>
        <taxon>Polyphaga</taxon>
        <taxon>Cucujiformia</taxon>
        <taxon>Chrysomeloidea</taxon>
        <taxon>Cerambycidae</taxon>
        <taxon>Lepturinae</taxon>
        <taxon>Rhagiini</taxon>
        <taxon>Rhamnusium</taxon>
    </lineage>
</organism>
<keyword evidence="3" id="KW-1185">Reference proteome</keyword>
<dbReference type="EMBL" id="JANEYF010004174">
    <property type="protein sequence ID" value="KAJ8931990.1"/>
    <property type="molecule type" value="Genomic_DNA"/>
</dbReference>
<evidence type="ECO:0000313" key="2">
    <source>
        <dbReference type="EMBL" id="KAJ8931990.1"/>
    </source>
</evidence>
<dbReference type="AlphaFoldDB" id="A0AAV8WZD3"/>
<evidence type="ECO:0000313" key="3">
    <source>
        <dbReference type="Proteomes" id="UP001162156"/>
    </source>
</evidence>
<accession>A0AAV8WZD3</accession>
<feature type="region of interest" description="Disordered" evidence="1">
    <location>
        <begin position="82"/>
        <end position="101"/>
    </location>
</feature>
<dbReference type="InterPro" id="IPR005312">
    <property type="entry name" value="DUF1759"/>
</dbReference>
<dbReference type="Proteomes" id="UP001162156">
    <property type="component" value="Unassembled WGS sequence"/>
</dbReference>
<dbReference type="Pfam" id="PF03564">
    <property type="entry name" value="DUF1759"/>
    <property type="match status" value="1"/>
</dbReference>
<proteinExistence type="predicted"/>
<evidence type="ECO:0000256" key="1">
    <source>
        <dbReference type="SAM" id="MobiDB-lite"/>
    </source>
</evidence>
<sequence>MTGDGKNLWAVDPGPSDYRYREAAHTEPSKRSYWKSVGCENRTAFDFRAQTGRQQKLTSKQRFRRQRVFLASHKAHIAGTAAYSRSDHRYKRSAPRRSTDDRVQLNERLSRCEALFNSFDVVQTEIEILDSSEAHQAERVVFENKYYKLMSKAKRSLNPNIEQLISSTSVADNNTSLSANLSTALQLLIERFQNRRLIIHNHIKNIFEFSPITKDSPSALRNLIDSVQRDLRALESMKEPVKQWSTLLIFLICTKLDSTSRKEWEFFSIKEDIVDFDNLMKFLKQRCQILETMESNKSISNINKNYNERKYEKNDNAQGTSMQRFSQNSSAHHTATNLVIDQTQDDIHVNSISQASGENSSVSTHSSNSSIHNQVLLSTARVLILDKNAHPHDTRYKLDSVKVPKIDKTTGQRSHSYLGTVIFNSLPANIKATNSFNLFKKKN</sequence>
<gene>
    <name evidence="2" type="ORF">NQ314_015036</name>
</gene>
<reference evidence="2" key="1">
    <citation type="journal article" date="2023" name="Insect Mol. Biol.">
        <title>Genome sequencing provides insights into the evolution of gene families encoding plant cell wall-degrading enzymes in longhorned beetles.</title>
        <authorList>
            <person name="Shin N.R."/>
            <person name="Okamura Y."/>
            <person name="Kirsch R."/>
            <person name="Pauchet Y."/>
        </authorList>
    </citation>
    <scope>NUCLEOTIDE SEQUENCE</scope>
    <source>
        <strain evidence="2">RBIC_L_NR</strain>
    </source>
</reference>
<comment type="caution">
    <text evidence="2">The sequence shown here is derived from an EMBL/GenBank/DDBJ whole genome shotgun (WGS) entry which is preliminary data.</text>
</comment>